<feature type="repeat" description="PPR" evidence="6">
    <location>
        <begin position="37"/>
        <end position="71"/>
    </location>
</feature>
<dbReference type="FunFam" id="1.25.40.10:FF:001103">
    <property type="entry name" value="Glycerol-3-phosphate dehydrogenase [NAD(+)]"/>
    <property type="match status" value="1"/>
</dbReference>
<dbReference type="AlphaFoldDB" id="A0AAV7F549"/>
<sequence>MNLQNIGSCIHLCSKAKAFRQGISLHALVIKLGLQSDIIVSNHVLNMYAKCDDISSAHQVFDEMAEKNVVSWSAMISGYDQANRPSMALSLFSQMQLQPNEFIYASVINSCTSLSAIIQGKQVHGHSLKSGYLSISFVSNSLIGMYMKESLCEDSLSIFRSMVVPNSVTYNTMIAGFAENMQLDKGLEYFKLMNKHGFFPDRFTFAGVFEICTGMENLLGGVQLHCFAVKIGLYATPFVGNVILTMYSKCSSLDEAVKVFESIEGKDVITWNTFISSCSKSGDHYMALKFFVEMQKGSYSLQHDDFTLTTVLAACAGLASIHYGSQVHGHLIRTRVDLDVGVSNALINMYAKCGLMKLAKSVFDLMTHHNVVSWNTLIAGFGNHGDGRKSVKLFEQMKVTGITPDSVSFIGLLAGCNHAGLVDEGQAYFDSMEPQYGITPKVEHVCCIIDLLGRAGRLEEAEGYLNAFPHDDDLVILGSLLSACQLHGSVSVGQRVGRRILELEPGSSSPYVLLSNLYASDGKWEDVAEARRMLKGSSVKKVAGHSLIEIKGALEKFTVGDFTHPQSKVIGEVLRNLSWAARELSS</sequence>
<comment type="caution">
    <text evidence="7">The sequence shown here is derived from an EMBL/GenBank/DDBJ whole genome shotgun (WGS) entry which is preliminary data.</text>
</comment>
<keyword evidence="3" id="KW-0934">Plastid</keyword>
<evidence type="ECO:0000256" key="4">
    <source>
        <dbReference type="ARBA" id="ARBA00022737"/>
    </source>
</evidence>
<dbReference type="FunFam" id="1.25.40.10:FF:000351">
    <property type="entry name" value="Pentatricopeptide repeat-containing protein"/>
    <property type="match status" value="1"/>
</dbReference>
<dbReference type="InterPro" id="IPR046960">
    <property type="entry name" value="PPR_At4g14850-like_plant"/>
</dbReference>
<feature type="repeat" description="PPR" evidence="6">
    <location>
        <begin position="166"/>
        <end position="200"/>
    </location>
</feature>
<feature type="repeat" description="PPR" evidence="6">
    <location>
        <begin position="267"/>
        <end position="301"/>
    </location>
</feature>
<dbReference type="EMBL" id="JAINDJ010000003">
    <property type="protein sequence ID" value="KAG9455112.1"/>
    <property type="molecule type" value="Genomic_DNA"/>
</dbReference>
<evidence type="ECO:0000256" key="1">
    <source>
        <dbReference type="ARBA" id="ARBA00004229"/>
    </source>
</evidence>
<comment type="subcellular location">
    <subcellularLocation>
        <location evidence="1">Plastid</location>
        <location evidence="1">Chloroplast</location>
    </subcellularLocation>
</comment>
<organism evidence="7 8">
    <name type="scientific">Aristolochia fimbriata</name>
    <name type="common">White veined hardy Dutchman's pipe vine</name>
    <dbReference type="NCBI Taxonomy" id="158543"/>
    <lineage>
        <taxon>Eukaryota</taxon>
        <taxon>Viridiplantae</taxon>
        <taxon>Streptophyta</taxon>
        <taxon>Embryophyta</taxon>
        <taxon>Tracheophyta</taxon>
        <taxon>Spermatophyta</taxon>
        <taxon>Magnoliopsida</taxon>
        <taxon>Magnoliidae</taxon>
        <taxon>Piperales</taxon>
        <taxon>Aristolochiaceae</taxon>
        <taxon>Aristolochia</taxon>
    </lineage>
</organism>
<accession>A0AAV7F549</accession>
<keyword evidence="5" id="KW-0809">Transit peptide</keyword>
<evidence type="ECO:0008006" key="9">
    <source>
        <dbReference type="Google" id="ProtNLM"/>
    </source>
</evidence>
<keyword evidence="2" id="KW-0150">Chloroplast</keyword>
<dbReference type="GO" id="GO:0003723">
    <property type="term" value="F:RNA binding"/>
    <property type="evidence" value="ECO:0007669"/>
    <property type="project" value="InterPro"/>
</dbReference>
<dbReference type="Pfam" id="PF20431">
    <property type="entry name" value="E_motif"/>
    <property type="match status" value="1"/>
</dbReference>
<gene>
    <name evidence="7" type="ORF">H6P81_008016</name>
</gene>
<name>A0AAV7F549_ARIFI</name>
<reference evidence="7 8" key="1">
    <citation type="submission" date="2021-07" db="EMBL/GenBank/DDBJ databases">
        <title>The Aristolochia fimbriata genome: insights into angiosperm evolution, floral development and chemical biosynthesis.</title>
        <authorList>
            <person name="Jiao Y."/>
        </authorList>
    </citation>
    <scope>NUCLEOTIDE SEQUENCE [LARGE SCALE GENOMIC DNA]</scope>
    <source>
        <strain evidence="7">IBCAS-2021</strain>
        <tissue evidence="7">Leaf</tissue>
    </source>
</reference>
<dbReference type="InterPro" id="IPR046848">
    <property type="entry name" value="E_motif"/>
</dbReference>
<dbReference type="Proteomes" id="UP000825729">
    <property type="component" value="Unassembled WGS sequence"/>
</dbReference>
<proteinExistence type="predicted"/>
<evidence type="ECO:0000313" key="8">
    <source>
        <dbReference type="Proteomes" id="UP000825729"/>
    </source>
</evidence>
<evidence type="ECO:0000313" key="7">
    <source>
        <dbReference type="EMBL" id="KAG9455112.1"/>
    </source>
</evidence>
<dbReference type="Pfam" id="PF13041">
    <property type="entry name" value="PPR_2"/>
    <property type="match status" value="3"/>
</dbReference>
<keyword evidence="8" id="KW-1185">Reference proteome</keyword>
<dbReference type="PROSITE" id="PS51375">
    <property type="entry name" value="PPR"/>
    <property type="match status" value="4"/>
</dbReference>
<evidence type="ECO:0000256" key="6">
    <source>
        <dbReference type="PROSITE-ProRule" id="PRU00708"/>
    </source>
</evidence>
<dbReference type="FunFam" id="1.25.40.10:FF:000395">
    <property type="entry name" value="Pentatricopeptide repeat-containing protein chloroplastic"/>
    <property type="match status" value="1"/>
</dbReference>
<feature type="repeat" description="PPR" evidence="6">
    <location>
        <begin position="370"/>
        <end position="404"/>
    </location>
</feature>
<evidence type="ECO:0000256" key="2">
    <source>
        <dbReference type="ARBA" id="ARBA00022528"/>
    </source>
</evidence>
<dbReference type="Pfam" id="PF01535">
    <property type="entry name" value="PPR"/>
    <property type="match status" value="4"/>
</dbReference>
<evidence type="ECO:0000256" key="3">
    <source>
        <dbReference type="ARBA" id="ARBA00022640"/>
    </source>
</evidence>
<dbReference type="NCBIfam" id="TIGR00756">
    <property type="entry name" value="PPR"/>
    <property type="match status" value="4"/>
</dbReference>
<protein>
    <recommendedName>
        <fullName evidence="9">Pentatricopeptide repeat-containing protein</fullName>
    </recommendedName>
</protein>
<dbReference type="PANTHER" id="PTHR47926">
    <property type="entry name" value="PENTATRICOPEPTIDE REPEAT-CONTAINING PROTEIN"/>
    <property type="match status" value="1"/>
</dbReference>
<dbReference type="Gene3D" id="1.25.40.10">
    <property type="entry name" value="Tetratricopeptide repeat domain"/>
    <property type="match status" value="5"/>
</dbReference>
<dbReference type="GO" id="GO:0009451">
    <property type="term" value="P:RNA modification"/>
    <property type="evidence" value="ECO:0007669"/>
    <property type="project" value="InterPro"/>
</dbReference>
<dbReference type="FunFam" id="1.25.40.10:FF:001093">
    <property type="entry name" value="Pentatricopeptide repeat-containing protein At2g34400"/>
    <property type="match status" value="1"/>
</dbReference>
<dbReference type="InterPro" id="IPR011990">
    <property type="entry name" value="TPR-like_helical_dom_sf"/>
</dbReference>
<dbReference type="PANTHER" id="PTHR47926:SF452">
    <property type="entry name" value="PENTATRICOPEPTIDE REPEAT-CONTAINING PROTEIN"/>
    <property type="match status" value="1"/>
</dbReference>
<keyword evidence="4" id="KW-0677">Repeat</keyword>
<evidence type="ECO:0000256" key="5">
    <source>
        <dbReference type="ARBA" id="ARBA00022946"/>
    </source>
</evidence>
<dbReference type="GO" id="GO:0009507">
    <property type="term" value="C:chloroplast"/>
    <property type="evidence" value="ECO:0007669"/>
    <property type="project" value="UniProtKB-SubCell"/>
</dbReference>
<dbReference type="InterPro" id="IPR002885">
    <property type="entry name" value="PPR_rpt"/>
</dbReference>